<dbReference type="AlphaFoldDB" id="A0A4U0P267"/>
<dbReference type="GO" id="GO:0006729">
    <property type="term" value="P:tetrahydrobiopterin biosynthetic process"/>
    <property type="evidence" value="ECO:0007669"/>
    <property type="project" value="InterPro"/>
</dbReference>
<evidence type="ECO:0000313" key="6">
    <source>
        <dbReference type="EMBL" id="TJZ56774.1"/>
    </source>
</evidence>
<evidence type="ECO:0000256" key="1">
    <source>
        <dbReference type="ARBA" id="ARBA00001554"/>
    </source>
</evidence>
<dbReference type="Gene3D" id="3.30.1360.20">
    <property type="entry name" value="Transcriptional coactivator/pterin dehydratase"/>
    <property type="match status" value="1"/>
</dbReference>
<keyword evidence="7" id="KW-1185">Reference proteome</keyword>
<dbReference type="EC" id="4.2.1.96" evidence="3"/>
<evidence type="ECO:0000256" key="2">
    <source>
        <dbReference type="ARBA" id="ARBA00006472"/>
    </source>
</evidence>
<evidence type="ECO:0000313" key="7">
    <source>
        <dbReference type="Proteomes" id="UP000308697"/>
    </source>
</evidence>
<dbReference type="GO" id="GO:0008124">
    <property type="term" value="F:4-alpha-hydroxytetrahydrobiopterin dehydratase activity"/>
    <property type="evidence" value="ECO:0007669"/>
    <property type="project" value="UniProtKB-EC"/>
</dbReference>
<dbReference type="Proteomes" id="UP000308697">
    <property type="component" value="Unassembled WGS sequence"/>
</dbReference>
<evidence type="ECO:0000256" key="3">
    <source>
        <dbReference type="ARBA" id="ARBA00013252"/>
    </source>
</evidence>
<protein>
    <recommendedName>
        <fullName evidence="4">Putative pterin-4-alpha-carbinolamine dehydratase</fullName>
        <ecNumber evidence="3">4.2.1.96</ecNumber>
    </recommendedName>
</protein>
<dbReference type="OrthoDB" id="15077at2"/>
<gene>
    <name evidence="6" type="ORF">FCH28_04365</name>
</gene>
<dbReference type="InterPro" id="IPR036428">
    <property type="entry name" value="PCD_sf"/>
</dbReference>
<keyword evidence="5" id="KW-0456">Lyase</keyword>
<evidence type="ECO:0000256" key="5">
    <source>
        <dbReference type="ARBA" id="ARBA00023239"/>
    </source>
</evidence>
<comment type="caution">
    <text evidence="6">The sequence shown here is derived from an EMBL/GenBank/DDBJ whole genome shotgun (WGS) entry which is preliminary data.</text>
</comment>
<evidence type="ECO:0000256" key="4">
    <source>
        <dbReference type="ARBA" id="ARBA00021735"/>
    </source>
</evidence>
<comment type="similarity">
    <text evidence="2">Belongs to the pterin-4-alpha-carbinolamine dehydratase family.</text>
</comment>
<dbReference type="SUPFAM" id="SSF55248">
    <property type="entry name" value="PCD-like"/>
    <property type="match status" value="1"/>
</dbReference>
<sequence length="102" mass="11369">MTRVLGDAEIEDRMSGAEMRGWQREGSTLRRTVEAHDFPTVVRILEKIVVDTQKLNRCPDIDIRGGHVLHLTLHGDVGLTDVEVELAQRIELAAGSFVRGHA</sequence>
<dbReference type="InterPro" id="IPR001533">
    <property type="entry name" value="Pterin_deHydtase"/>
</dbReference>
<dbReference type="EMBL" id="SUMB01000002">
    <property type="protein sequence ID" value="TJZ56774.1"/>
    <property type="molecule type" value="Genomic_DNA"/>
</dbReference>
<proteinExistence type="inferred from homology"/>
<comment type="catalytic activity">
    <reaction evidence="1">
        <text>(4aS,6R)-4a-hydroxy-L-erythro-5,6,7,8-tetrahydrobiopterin = (6R)-L-erythro-6,7-dihydrobiopterin + H2O</text>
        <dbReference type="Rhea" id="RHEA:11920"/>
        <dbReference type="ChEBI" id="CHEBI:15377"/>
        <dbReference type="ChEBI" id="CHEBI:15642"/>
        <dbReference type="ChEBI" id="CHEBI:43120"/>
        <dbReference type="EC" id="4.2.1.96"/>
    </reaction>
</comment>
<reference evidence="6 7" key="1">
    <citation type="submission" date="2019-04" db="EMBL/GenBank/DDBJ databases">
        <title>Streptomyces piniterrae sp. nov., a heliquinomycin-producing actinomycete isolated from rhizosphere soil of Pinus yunnanensis.</title>
        <authorList>
            <person name="Zhuang X."/>
            <person name="Zhao J."/>
        </authorList>
    </citation>
    <scope>NUCLEOTIDE SEQUENCE [LARGE SCALE GENOMIC DNA]</scope>
    <source>
        <strain evidence="7">jys28</strain>
    </source>
</reference>
<dbReference type="RefSeq" id="WP_136738381.1">
    <property type="nucleotide sequence ID" value="NZ_SUMB01000002.1"/>
</dbReference>
<organism evidence="6 7">
    <name type="scientific">Streptomyces piniterrae</name>
    <dbReference type="NCBI Taxonomy" id="2571125"/>
    <lineage>
        <taxon>Bacteria</taxon>
        <taxon>Bacillati</taxon>
        <taxon>Actinomycetota</taxon>
        <taxon>Actinomycetes</taxon>
        <taxon>Kitasatosporales</taxon>
        <taxon>Streptomycetaceae</taxon>
        <taxon>Streptomyces</taxon>
    </lineage>
</organism>
<name>A0A4U0P267_9ACTN</name>
<accession>A0A4U0P267</accession>
<dbReference type="Pfam" id="PF01329">
    <property type="entry name" value="Pterin_4a"/>
    <property type="match status" value="1"/>
</dbReference>